<dbReference type="AlphaFoldDB" id="A0A2P6S4V6"/>
<evidence type="ECO:0000313" key="1">
    <source>
        <dbReference type="EMBL" id="PRQ53706.1"/>
    </source>
</evidence>
<protein>
    <submittedName>
        <fullName evidence="1">Uncharacterized protein</fullName>
    </submittedName>
</protein>
<accession>A0A2P6S4V6</accession>
<name>A0A2P6S4V6_ROSCH</name>
<organism evidence="1 2">
    <name type="scientific">Rosa chinensis</name>
    <name type="common">China rose</name>
    <dbReference type="NCBI Taxonomy" id="74649"/>
    <lineage>
        <taxon>Eukaryota</taxon>
        <taxon>Viridiplantae</taxon>
        <taxon>Streptophyta</taxon>
        <taxon>Embryophyta</taxon>
        <taxon>Tracheophyta</taxon>
        <taxon>Spermatophyta</taxon>
        <taxon>Magnoliopsida</taxon>
        <taxon>eudicotyledons</taxon>
        <taxon>Gunneridae</taxon>
        <taxon>Pentapetalae</taxon>
        <taxon>rosids</taxon>
        <taxon>fabids</taxon>
        <taxon>Rosales</taxon>
        <taxon>Rosaceae</taxon>
        <taxon>Rosoideae</taxon>
        <taxon>Rosoideae incertae sedis</taxon>
        <taxon>Rosa</taxon>
    </lineage>
</organism>
<proteinExistence type="predicted"/>
<dbReference type="Gramene" id="PRQ53706">
    <property type="protein sequence ID" value="PRQ53706"/>
    <property type="gene ID" value="RchiOBHm_Chr2g0169471"/>
</dbReference>
<gene>
    <name evidence="1" type="ORF">RchiOBHm_Chr2g0169471</name>
</gene>
<sequence length="65" mass="7906">MFFIFNLIQSTIISTRFQFWKLVLHYQVQKLRFVQDSLKFVENQYCALYIFEAQICHNHCSISLL</sequence>
<evidence type="ECO:0000313" key="2">
    <source>
        <dbReference type="Proteomes" id="UP000238479"/>
    </source>
</evidence>
<comment type="caution">
    <text evidence="1">The sequence shown here is derived from an EMBL/GenBank/DDBJ whole genome shotgun (WGS) entry which is preliminary data.</text>
</comment>
<reference evidence="1 2" key="1">
    <citation type="journal article" date="2018" name="Nat. Genet.">
        <title>The Rosa genome provides new insights in the design of modern roses.</title>
        <authorList>
            <person name="Bendahmane M."/>
        </authorList>
    </citation>
    <scope>NUCLEOTIDE SEQUENCE [LARGE SCALE GENOMIC DNA]</scope>
    <source>
        <strain evidence="2">cv. Old Blush</strain>
    </source>
</reference>
<dbReference type="EMBL" id="PDCK01000040">
    <property type="protein sequence ID" value="PRQ53706.1"/>
    <property type="molecule type" value="Genomic_DNA"/>
</dbReference>
<dbReference type="Proteomes" id="UP000238479">
    <property type="component" value="Chromosome 2"/>
</dbReference>
<keyword evidence="2" id="KW-1185">Reference proteome</keyword>